<dbReference type="Pfam" id="PF26394">
    <property type="entry name" value="Psb34"/>
    <property type="match status" value="1"/>
</dbReference>
<proteinExistence type="predicted"/>
<evidence type="ECO:0000313" key="2">
    <source>
        <dbReference type="EMBL" id="BAY53212.1"/>
    </source>
</evidence>
<name>A0A1Z4J8W9_LEPBY</name>
<protein>
    <recommendedName>
        <fullName evidence="4">Ssl1498 family light-harvesting-like protein</fullName>
    </recommendedName>
</protein>
<evidence type="ECO:0008006" key="4">
    <source>
        <dbReference type="Google" id="ProtNLM"/>
    </source>
</evidence>
<organism evidence="2 3">
    <name type="scientific">Leptolyngbya boryana NIES-2135</name>
    <dbReference type="NCBI Taxonomy" id="1973484"/>
    <lineage>
        <taxon>Bacteria</taxon>
        <taxon>Bacillati</taxon>
        <taxon>Cyanobacteriota</taxon>
        <taxon>Cyanophyceae</taxon>
        <taxon>Leptolyngbyales</taxon>
        <taxon>Leptolyngbyaceae</taxon>
        <taxon>Leptolyngbya group</taxon>
        <taxon>Leptolyngbya</taxon>
    </lineage>
</organism>
<reference evidence="2 3" key="1">
    <citation type="submission" date="2017-06" db="EMBL/GenBank/DDBJ databases">
        <title>Genome sequencing of cyanobaciteial culture collection at National Institute for Environmental Studies (NIES).</title>
        <authorList>
            <person name="Hirose Y."/>
            <person name="Shimura Y."/>
            <person name="Fujisawa T."/>
            <person name="Nakamura Y."/>
            <person name="Kawachi M."/>
        </authorList>
    </citation>
    <scope>NUCLEOTIDE SEQUENCE [LARGE SCALE GENOMIC DNA]</scope>
    <source>
        <strain evidence="2 3">NIES-2135</strain>
    </source>
</reference>
<keyword evidence="3" id="KW-1185">Reference proteome</keyword>
<accession>A0A1Z4J8W9</accession>
<sequence>MYTTRNEDGILNNYPSEPVMYFAEFPSSEQQQTYVTQGAIAVLLITFTFLMALAAS</sequence>
<dbReference type="InterPro" id="IPR048028">
    <property type="entry name" value="Psb34-like"/>
</dbReference>
<dbReference type="Proteomes" id="UP000217895">
    <property type="component" value="Chromosome"/>
</dbReference>
<evidence type="ECO:0000256" key="1">
    <source>
        <dbReference type="SAM" id="Phobius"/>
    </source>
</evidence>
<dbReference type="AlphaFoldDB" id="A0A1Z4J8W9"/>
<keyword evidence="1" id="KW-1133">Transmembrane helix</keyword>
<keyword evidence="1" id="KW-0812">Transmembrane</keyword>
<keyword evidence="1" id="KW-0472">Membrane</keyword>
<gene>
    <name evidence="2" type="ORF">NIES2135_00140</name>
</gene>
<feature type="transmembrane region" description="Helical" evidence="1">
    <location>
        <begin position="34"/>
        <end position="55"/>
    </location>
</feature>
<dbReference type="EMBL" id="AP018203">
    <property type="protein sequence ID" value="BAY53212.1"/>
    <property type="molecule type" value="Genomic_DNA"/>
</dbReference>
<dbReference type="NCBIfam" id="NF033486">
    <property type="entry name" value="harvest_ssl1498"/>
    <property type="match status" value="1"/>
</dbReference>
<evidence type="ECO:0000313" key="3">
    <source>
        <dbReference type="Proteomes" id="UP000217895"/>
    </source>
</evidence>